<accession>A0A512NND4</accession>
<gene>
    <name evidence="1" type="ORF">RSO01_76270</name>
</gene>
<evidence type="ECO:0000313" key="1">
    <source>
        <dbReference type="EMBL" id="GEP60461.1"/>
    </source>
</evidence>
<name>A0A512NND4_9HYPH</name>
<sequence>MRFAQQGNNGWTCMDPGGAPMCADKAAMEWAEAWQSKGPAPQKLGFIYMLNGDNGASNTDPYATKETPDNNWVKTGPHVMIVGSEAKAMMQSYPRDAKADPKKPYVMWPGTPYEHLMLPTK</sequence>
<reference evidence="1 2" key="1">
    <citation type="submission" date="2019-07" db="EMBL/GenBank/DDBJ databases">
        <title>Whole genome shotgun sequence of Reyranella soli NBRC 108950.</title>
        <authorList>
            <person name="Hosoyama A."/>
            <person name="Uohara A."/>
            <person name="Ohji S."/>
            <person name="Ichikawa N."/>
        </authorList>
    </citation>
    <scope>NUCLEOTIDE SEQUENCE [LARGE SCALE GENOMIC DNA]</scope>
    <source>
        <strain evidence="1 2">NBRC 108950</strain>
    </source>
</reference>
<dbReference type="EMBL" id="BKAJ01000165">
    <property type="protein sequence ID" value="GEP60461.1"/>
    <property type="molecule type" value="Genomic_DNA"/>
</dbReference>
<keyword evidence="2" id="KW-1185">Reference proteome</keyword>
<protein>
    <submittedName>
        <fullName evidence="1">Uncharacterized protein</fullName>
    </submittedName>
</protein>
<dbReference type="AlphaFoldDB" id="A0A512NND4"/>
<dbReference type="Proteomes" id="UP000321058">
    <property type="component" value="Unassembled WGS sequence"/>
</dbReference>
<proteinExistence type="predicted"/>
<comment type="caution">
    <text evidence="1">The sequence shown here is derived from an EMBL/GenBank/DDBJ whole genome shotgun (WGS) entry which is preliminary data.</text>
</comment>
<organism evidence="1 2">
    <name type="scientific">Reyranella soli</name>
    <dbReference type="NCBI Taxonomy" id="1230389"/>
    <lineage>
        <taxon>Bacteria</taxon>
        <taxon>Pseudomonadati</taxon>
        <taxon>Pseudomonadota</taxon>
        <taxon>Alphaproteobacteria</taxon>
        <taxon>Hyphomicrobiales</taxon>
        <taxon>Reyranellaceae</taxon>
        <taxon>Reyranella</taxon>
    </lineage>
</organism>
<evidence type="ECO:0000313" key="2">
    <source>
        <dbReference type="Proteomes" id="UP000321058"/>
    </source>
</evidence>